<accession>A0AAV1X717</accession>
<keyword evidence="4 6" id="KW-0964">Secreted</keyword>
<evidence type="ECO:0000313" key="8">
    <source>
        <dbReference type="Proteomes" id="UP001497480"/>
    </source>
</evidence>
<dbReference type="AlphaFoldDB" id="A0AAV1X717"/>
<reference evidence="7 8" key="1">
    <citation type="submission" date="2024-03" db="EMBL/GenBank/DDBJ databases">
        <authorList>
            <person name="Martinez-Hernandez J."/>
        </authorList>
    </citation>
    <scope>NUCLEOTIDE SEQUENCE [LARGE SCALE GENOMIC DNA]</scope>
</reference>
<name>A0AAV1X717_LUPLU</name>
<evidence type="ECO:0000256" key="6">
    <source>
        <dbReference type="RuleBase" id="RU367044"/>
    </source>
</evidence>
<organism evidence="7 8">
    <name type="scientific">Lupinus luteus</name>
    <name type="common">European yellow lupine</name>
    <dbReference type="NCBI Taxonomy" id="3873"/>
    <lineage>
        <taxon>Eukaryota</taxon>
        <taxon>Viridiplantae</taxon>
        <taxon>Streptophyta</taxon>
        <taxon>Embryophyta</taxon>
        <taxon>Tracheophyta</taxon>
        <taxon>Spermatophyta</taxon>
        <taxon>Magnoliopsida</taxon>
        <taxon>eudicotyledons</taxon>
        <taxon>Gunneridae</taxon>
        <taxon>Pentapetalae</taxon>
        <taxon>rosids</taxon>
        <taxon>fabids</taxon>
        <taxon>Fabales</taxon>
        <taxon>Fabaceae</taxon>
        <taxon>Papilionoideae</taxon>
        <taxon>50 kb inversion clade</taxon>
        <taxon>genistoids sensu lato</taxon>
        <taxon>core genistoids</taxon>
        <taxon>Genisteae</taxon>
        <taxon>Lupinus</taxon>
    </lineage>
</organism>
<gene>
    <name evidence="7" type="ORF">LLUT_LOCUS18086</name>
</gene>
<keyword evidence="3 6" id="KW-0713">Self-incompatibility</keyword>
<comment type="subcellular location">
    <subcellularLocation>
        <location evidence="1 6">Secreted</location>
    </subcellularLocation>
</comment>
<dbReference type="GO" id="GO:0060320">
    <property type="term" value="P:rejection of self pollen"/>
    <property type="evidence" value="ECO:0007669"/>
    <property type="project" value="UniProtKB-KW"/>
</dbReference>
<proteinExistence type="inferred from homology"/>
<evidence type="ECO:0000256" key="4">
    <source>
        <dbReference type="ARBA" id="ARBA00022525"/>
    </source>
</evidence>
<comment type="similarity">
    <text evidence="2 6">Belongs to the plant self-incompatibility (S1) protein family.</text>
</comment>
<comment type="caution">
    <text evidence="7">The sequence shown here is derived from an EMBL/GenBank/DDBJ whole genome shotgun (WGS) entry which is preliminary data.</text>
</comment>
<evidence type="ECO:0000256" key="5">
    <source>
        <dbReference type="ARBA" id="ARBA00022729"/>
    </source>
</evidence>
<dbReference type="PANTHER" id="PTHR31232">
    <property type="match status" value="1"/>
</dbReference>
<protein>
    <recommendedName>
        <fullName evidence="6">S-protein homolog</fullName>
    </recommendedName>
</protein>
<evidence type="ECO:0000256" key="2">
    <source>
        <dbReference type="ARBA" id="ARBA00005581"/>
    </source>
</evidence>
<evidence type="ECO:0000256" key="1">
    <source>
        <dbReference type="ARBA" id="ARBA00004613"/>
    </source>
</evidence>
<evidence type="ECO:0000313" key="7">
    <source>
        <dbReference type="EMBL" id="CAL0317026.1"/>
    </source>
</evidence>
<evidence type="ECO:0000256" key="3">
    <source>
        <dbReference type="ARBA" id="ARBA00022471"/>
    </source>
</evidence>
<dbReference type="InterPro" id="IPR010264">
    <property type="entry name" value="Self-incomp_S1"/>
</dbReference>
<dbReference type="GO" id="GO:0005576">
    <property type="term" value="C:extracellular region"/>
    <property type="evidence" value="ECO:0007669"/>
    <property type="project" value="UniProtKB-SubCell"/>
</dbReference>
<keyword evidence="5" id="KW-0732">Signal</keyword>
<dbReference type="PANTHER" id="PTHR31232:SF43">
    <property type="entry name" value="S-PROTEIN HOMOLOG 29-RELATED"/>
    <property type="match status" value="1"/>
</dbReference>
<dbReference type="Proteomes" id="UP001497480">
    <property type="component" value="Unassembled WGS sequence"/>
</dbReference>
<dbReference type="EMBL" id="CAXHTB010000012">
    <property type="protein sequence ID" value="CAL0317026.1"/>
    <property type="molecule type" value="Genomic_DNA"/>
</dbReference>
<keyword evidence="8" id="KW-1185">Reference proteome</keyword>
<dbReference type="Pfam" id="PF05938">
    <property type="entry name" value="Self-incomp_S1"/>
    <property type="match status" value="1"/>
</dbReference>
<sequence length="116" mass="13305">MMIRVKAFNVGFAKTIEVTLVNDISEPLTIHCKDKNHDDGVHTLKPDESHCFVLLTTVVPKTLWYCNFNWTGTSHSFDIYVQKRDKCDEKHCFWNIKKDGPCNIGAPGTGCYPWDK</sequence>